<comment type="caution">
    <text evidence="6">The sequence shown here is derived from an EMBL/GenBank/DDBJ whole genome shotgun (WGS) entry which is preliminary data.</text>
</comment>
<dbReference type="InterPro" id="IPR046348">
    <property type="entry name" value="SIS_dom_sf"/>
</dbReference>
<evidence type="ECO:0000313" key="7">
    <source>
        <dbReference type="Proteomes" id="UP000051790"/>
    </source>
</evidence>
<dbReference type="SUPFAM" id="SSF46689">
    <property type="entry name" value="Homeodomain-like"/>
    <property type="match status" value="1"/>
</dbReference>
<dbReference type="SUPFAM" id="SSF53697">
    <property type="entry name" value="SIS domain"/>
    <property type="match status" value="1"/>
</dbReference>
<dbReference type="InterPro" id="IPR036388">
    <property type="entry name" value="WH-like_DNA-bd_sf"/>
</dbReference>
<sequence length="294" mass="32134">MSVEGNIMSIQNSLTAAEKRLADYLLAEPQQVLGMSVKALAEATDTSPASVSRFCRRLRFPGYNELKIQLSSDLNDPSTAIAVNPEVVAGETVMEIQARLLQNAERSLHETVDQMDQSVIDQLCQALKTTSQLVCFGLSASYLVAQNIAQKWSRLGLNCIATDDVNQLLPLAVGDGAKNKVYWIISNSGESPEAVIGARMANDAGGLVVTMTTLGPNSLVTYADIPLVTSMPIEGNIRFAATQSLHAQFMLVDVIYYRYAALHFDETKQAITASRRAVNFYKKAFMEGMRAHHK</sequence>
<feature type="domain" description="HTH rpiR-type" evidence="4">
    <location>
        <begin position="1"/>
        <end position="77"/>
    </location>
</feature>
<evidence type="ECO:0000313" key="6">
    <source>
        <dbReference type="EMBL" id="KRL52428.1"/>
    </source>
</evidence>
<dbReference type="GO" id="GO:0003677">
    <property type="term" value="F:DNA binding"/>
    <property type="evidence" value="ECO:0007669"/>
    <property type="project" value="UniProtKB-KW"/>
</dbReference>
<dbReference type="RefSeq" id="WP_056962481.1">
    <property type="nucleotide sequence ID" value="NZ_AZEU01000038.1"/>
</dbReference>
<dbReference type="GO" id="GO:1901135">
    <property type="term" value="P:carbohydrate derivative metabolic process"/>
    <property type="evidence" value="ECO:0007669"/>
    <property type="project" value="InterPro"/>
</dbReference>
<evidence type="ECO:0000259" key="5">
    <source>
        <dbReference type="PROSITE" id="PS51464"/>
    </source>
</evidence>
<dbReference type="Gene3D" id="3.40.50.10490">
    <property type="entry name" value="Glucose-6-phosphate isomerase like protein, domain 1"/>
    <property type="match status" value="1"/>
</dbReference>
<accession>A0A0R1R6L4</accession>
<evidence type="ECO:0000256" key="1">
    <source>
        <dbReference type="ARBA" id="ARBA00023015"/>
    </source>
</evidence>
<dbReference type="InterPro" id="IPR001347">
    <property type="entry name" value="SIS_dom"/>
</dbReference>
<dbReference type="PANTHER" id="PTHR30514:SF10">
    <property type="entry name" value="MURR_RPIR FAMILY TRANSCRIPTIONAL REGULATOR"/>
    <property type="match status" value="1"/>
</dbReference>
<dbReference type="Gene3D" id="1.10.10.10">
    <property type="entry name" value="Winged helix-like DNA-binding domain superfamily/Winged helix DNA-binding domain"/>
    <property type="match status" value="1"/>
</dbReference>
<keyword evidence="1" id="KW-0805">Transcription regulation</keyword>
<feature type="domain" description="SIS" evidence="5">
    <location>
        <begin position="123"/>
        <end position="265"/>
    </location>
</feature>
<dbReference type="PROSITE" id="PS51464">
    <property type="entry name" value="SIS"/>
    <property type="match status" value="1"/>
</dbReference>
<dbReference type="InterPro" id="IPR035472">
    <property type="entry name" value="RpiR-like_SIS"/>
</dbReference>
<dbReference type="PANTHER" id="PTHR30514">
    <property type="entry name" value="GLUCOKINASE"/>
    <property type="match status" value="1"/>
</dbReference>
<dbReference type="Pfam" id="PF01418">
    <property type="entry name" value="HTH_6"/>
    <property type="match status" value="1"/>
</dbReference>
<organism evidence="6 7">
    <name type="scientific">Lacticaseibacillus manihotivorans DSM 13343 = JCM 12514</name>
    <dbReference type="NCBI Taxonomy" id="1423769"/>
    <lineage>
        <taxon>Bacteria</taxon>
        <taxon>Bacillati</taxon>
        <taxon>Bacillota</taxon>
        <taxon>Bacilli</taxon>
        <taxon>Lactobacillales</taxon>
        <taxon>Lactobacillaceae</taxon>
        <taxon>Lacticaseibacillus</taxon>
    </lineage>
</organism>
<dbReference type="InterPro" id="IPR047640">
    <property type="entry name" value="RpiR-like"/>
</dbReference>
<gene>
    <name evidence="6" type="ORF">FD01_GL002403</name>
</gene>
<keyword evidence="2" id="KW-0238">DNA-binding</keyword>
<protein>
    <submittedName>
        <fullName evidence="6">RpiR family transcriptional regulator</fullName>
    </submittedName>
</protein>
<keyword evidence="7" id="KW-1185">Reference proteome</keyword>
<dbReference type="Pfam" id="PF01380">
    <property type="entry name" value="SIS"/>
    <property type="match status" value="1"/>
</dbReference>
<dbReference type="Proteomes" id="UP000051790">
    <property type="component" value="Unassembled WGS sequence"/>
</dbReference>
<dbReference type="GO" id="GO:0003700">
    <property type="term" value="F:DNA-binding transcription factor activity"/>
    <property type="evidence" value="ECO:0007669"/>
    <property type="project" value="InterPro"/>
</dbReference>
<evidence type="ECO:0000256" key="2">
    <source>
        <dbReference type="ARBA" id="ARBA00023125"/>
    </source>
</evidence>
<dbReference type="CDD" id="cd05013">
    <property type="entry name" value="SIS_RpiR"/>
    <property type="match status" value="1"/>
</dbReference>
<keyword evidence="3" id="KW-0804">Transcription</keyword>
<name>A0A0R1R6L4_9LACO</name>
<evidence type="ECO:0000256" key="3">
    <source>
        <dbReference type="ARBA" id="ARBA00023163"/>
    </source>
</evidence>
<proteinExistence type="predicted"/>
<dbReference type="InterPro" id="IPR000281">
    <property type="entry name" value="HTH_RpiR"/>
</dbReference>
<dbReference type="InterPro" id="IPR009057">
    <property type="entry name" value="Homeodomain-like_sf"/>
</dbReference>
<dbReference type="EMBL" id="AZEU01000038">
    <property type="protein sequence ID" value="KRL52428.1"/>
    <property type="molecule type" value="Genomic_DNA"/>
</dbReference>
<evidence type="ECO:0000259" key="4">
    <source>
        <dbReference type="PROSITE" id="PS51071"/>
    </source>
</evidence>
<dbReference type="OrthoDB" id="370421at2"/>
<dbReference type="GO" id="GO:0097367">
    <property type="term" value="F:carbohydrate derivative binding"/>
    <property type="evidence" value="ECO:0007669"/>
    <property type="project" value="InterPro"/>
</dbReference>
<reference evidence="6 7" key="1">
    <citation type="journal article" date="2015" name="Genome Announc.">
        <title>Expanding the biotechnology potential of lactobacilli through comparative genomics of 213 strains and associated genera.</title>
        <authorList>
            <person name="Sun Z."/>
            <person name="Harris H.M."/>
            <person name="McCann A."/>
            <person name="Guo C."/>
            <person name="Argimon S."/>
            <person name="Zhang W."/>
            <person name="Yang X."/>
            <person name="Jeffery I.B."/>
            <person name="Cooney J.C."/>
            <person name="Kagawa T.F."/>
            <person name="Liu W."/>
            <person name="Song Y."/>
            <person name="Salvetti E."/>
            <person name="Wrobel A."/>
            <person name="Rasinkangas P."/>
            <person name="Parkhill J."/>
            <person name="Rea M.C."/>
            <person name="O'Sullivan O."/>
            <person name="Ritari J."/>
            <person name="Douillard F.P."/>
            <person name="Paul Ross R."/>
            <person name="Yang R."/>
            <person name="Briner A.E."/>
            <person name="Felis G.E."/>
            <person name="de Vos W.M."/>
            <person name="Barrangou R."/>
            <person name="Klaenhammer T.R."/>
            <person name="Caufield P.W."/>
            <person name="Cui Y."/>
            <person name="Zhang H."/>
            <person name="O'Toole P.W."/>
        </authorList>
    </citation>
    <scope>NUCLEOTIDE SEQUENCE [LARGE SCALE GENOMIC DNA]</scope>
    <source>
        <strain evidence="6 7">DSM 13343</strain>
    </source>
</reference>
<dbReference type="AlphaFoldDB" id="A0A0R1R6L4"/>
<dbReference type="PROSITE" id="PS51071">
    <property type="entry name" value="HTH_RPIR"/>
    <property type="match status" value="1"/>
</dbReference>
<dbReference type="PATRIC" id="fig|1423769.4.peg.2591"/>